<protein>
    <recommendedName>
        <fullName evidence="1">PE domain-containing protein</fullName>
    </recommendedName>
</protein>
<keyword evidence="3" id="KW-1185">Reference proteome</keyword>
<dbReference type="RefSeq" id="WP_163717850.1">
    <property type="nucleotide sequence ID" value="NZ_BLKZ01000001.1"/>
</dbReference>
<dbReference type="Pfam" id="PF00300">
    <property type="entry name" value="His_Phos_1"/>
    <property type="match status" value="1"/>
</dbReference>
<feature type="domain" description="PE" evidence="1">
    <location>
        <begin position="4"/>
        <end position="93"/>
    </location>
</feature>
<name>A0A7I9YWU2_MYCBU</name>
<sequence length="571" mass="57197">MSFVLVAPEVLESVAAEIAQIGSAVSAGNLAALLPTTALTAAAADEVSTAIAALFGAHAQEYQAAAAQASVYHEQFMSALTAASASYAGAEATIVTSLQSAAAEGFQTAVYGPIHATGQAWIGSPFGQAIDPILNTPSYALFGRPLIGNGTAGTETNPNGGPGGILFGDGGTGYSVPAGNGTGGNGGNAGLIGNGGAGGSGFGAGNGGMGGTGGWLLGNGGIGGIGGGGGTGGIGGQALFFGDGGAGGGSALGGRGGLFIGEPGAGWVPPTSTAGPPVTIEFIRHAESIANAQGWIDTAVPGVALTPLGDVQAMIRASELHPLGPYAGIWASELTRAQQTAQALTDMYATNPMILPGLNEVNAGIFEGWPQYSLGGIMYLMGPFGWVSGFPILPMLAPLSTDPNGVFFYREFGSAMQTLYDHALANPVMAANGKITEVAYSSAFTIEIGTLMHVDNPNPLLFFTHQLDNTGVVVVEGDPVGGWNLVSWEGVPVGPANLPTALFVDARNFITAPQYAAFDIGSAFLTGDPTVFFTAVRDGIEQVGAATVQFPISVAEDLIDAAQGKISVRPF</sequence>
<accession>A0A7I9YWU2</accession>
<evidence type="ECO:0000259" key="1">
    <source>
        <dbReference type="Pfam" id="PF00934"/>
    </source>
</evidence>
<evidence type="ECO:0000313" key="2">
    <source>
        <dbReference type="EMBL" id="GFG93016.1"/>
    </source>
</evidence>
<dbReference type="Gene3D" id="3.40.50.1240">
    <property type="entry name" value="Phosphoglycerate mutase-like"/>
    <property type="match status" value="1"/>
</dbReference>
<dbReference type="SUPFAM" id="SSF140459">
    <property type="entry name" value="PE/PPE dimer-like"/>
    <property type="match status" value="1"/>
</dbReference>
<dbReference type="InterPro" id="IPR029033">
    <property type="entry name" value="His_PPase_superfam"/>
</dbReference>
<dbReference type="InterPro" id="IPR013078">
    <property type="entry name" value="His_Pase_superF_clade-1"/>
</dbReference>
<dbReference type="CDD" id="cd07067">
    <property type="entry name" value="HP_PGM_like"/>
    <property type="match status" value="1"/>
</dbReference>
<dbReference type="AlphaFoldDB" id="A0A7I9YWU2"/>
<organism evidence="2 3">
    <name type="scientific">Mycobacterium bourgelatii</name>
    <dbReference type="NCBI Taxonomy" id="1273442"/>
    <lineage>
        <taxon>Bacteria</taxon>
        <taxon>Bacillati</taxon>
        <taxon>Actinomycetota</taxon>
        <taxon>Actinomycetes</taxon>
        <taxon>Mycobacteriales</taxon>
        <taxon>Mycobacteriaceae</taxon>
        <taxon>Mycobacterium</taxon>
    </lineage>
</organism>
<dbReference type="InterPro" id="IPR048996">
    <property type="entry name" value="PGRS_rpt"/>
</dbReference>
<evidence type="ECO:0000313" key="3">
    <source>
        <dbReference type="Proteomes" id="UP000465360"/>
    </source>
</evidence>
<dbReference type="InterPro" id="IPR038332">
    <property type="entry name" value="PPE_sf"/>
</dbReference>
<dbReference type="Proteomes" id="UP000465360">
    <property type="component" value="Unassembled WGS sequence"/>
</dbReference>
<dbReference type="SUPFAM" id="SSF53254">
    <property type="entry name" value="Phosphoglycerate mutase-like"/>
    <property type="match status" value="1"/>
</dbReference>
<dbReference type="EMBL" id="BLKZ01000001">
    <property type="protein sequence ID" value="GFG93016.1"/>
    <property type="molecule type" value="Genomic_DNA"/>
</dbReference>
<gene>
    <name evidence="2" type="ORF">MBOU_50580</name>
</gene>
<dbReference type="Pfam" id="PF21526">
    <property type="entry name" value="PGRS"/>
    <property type="match status" value="1"/>
</dbReference>
<reference evidence="2 3" key="1">
    <citation type="journal article" date="2019" name="Emerg. Microbes Infect.">
        <title>Comprehensive subspecies identification of 175 nontuberculous mycobacteria species based on 7547 genomic profiles.</title>
        <authorList>
            <person name="Matsumoto Y."/>
            <person name="Kinjo T."/>
            <person name="Motooka D."/>
            <person name="Nabeya D."/>
            <person name="Jung N."/>
            <person name="Uechi K."/>
            <person name="Horii T."/>
            <person name="Iida T."/>
            <person name="Fujita J."/>
            <person name="Nakamura S."/>
        </authorList>
    </citation>
    <scope>NUCLEOTIDE SEQUENCE [LARGE SCALE GENOMIC DNA]</scope>
    <source>
        <strain evidence="2 3">JCM 30725</strain>
    </source>
</reference>
<dbReference type="Pfam" id="PF00934">
    <property type="entry name" value="PE"/>
    <property type="match status" value="1"/>
</dbReference>
<dbReference type="InterPro" id="IPR000084">
    <property type="entry name" value="PE-PGRS_N"/>
</dbReference>
<comment type="caution">
    <text evidence="2">The sequence shown here is derived from an EMBL/GenBank/DDBJ whole genome shotgun (WGS) entry which is preliminary data.</text>
</comment>
<proteinExistence type="predicted"/>
<dbReference type="Gene3D" id="1.10.287.850">
    <property type="entry name" value="HP0062-like domain"/>
    <property type="match status" value="1"/>
</dbReference>